<proteinExistence type="predicted"/>
<evidence type="ECO:0000313" key="3">
    <source>
        <dbReference type="EMBL" id="CAE0502822.1"/>
    </source>
</evidence>
<evidence type="ECO:0000256" key="2">
    <source>
        <dbReference type="SAM" id="SignalP"/>
    </source>
</evidence>
<protein>
    <submittedName>
        <fullName evidence="3">Uncharacterized protein</fullName>
    </submittedName>
</protein>
<feature type="chain" id="PRO_5031360216" evidence="2">
    <location>
        <begin position="26"/>
        <end position="410"/>
    </location>
</feature>
<name>A0A7S3VS41_DUNTE</name>
<feature type="region of interest" description="Disordered" evidence="1">
    <location>
        <begin position="235"/>
        <end position="393"/>
    </location>
</feature>
<feature type="compositionally biased region" description="Polar residues" evidence="1">
    <location>
        <begin position="81"/>
        <end position="91"/>
    </location>
</feature>
<feature type="region of interest" description="Disordered" evidence="1">
    <location>
        <begin position="77"/>
        <end position="101"/>
    </location>
</feature>
<dbReference type="AlphaFoldDB" id="A0A7S3VS41"/>
<evidence type="ECO:0000256" key="1">
    <source>
        <dbReference type="SAM" id="MobiDB-lite"/>
    </source>
</evidence>
<reference evidence="3" key="1">
    <citation type="submission" date="2021-01" db="EMBL/GenBank/DDBJ databases">
        <authorList>
            <person name="Corre E."/>
            <person name="Pelletier E."/>
            <person name="Niang G."/>
            <person name="Scheremetjew M."/>
            <person name="Finn R."/>
            <person name="Kale V."/>
            <person name="Holt S."/>
            <person name="Cochrane G."/>
            <person name="Meng A."/>
            <person name="Brown T."/>
            <person name="Cohen L."/>
        </authorList>
    </citation>
    <scope>NUCLEOTIDE SEQUENCE</scope>
    <source>
        <strain evidence="3">CCMP1320</strain>
    </source>
</reference>
<accession>A0A7S3VS41</accession>
<feature type="signal peptide" evidence="2">
    <location>
        <begin position="1"/>
        <end position="25"/>
    </location>
</feature>
<feature type="compositionally biased region" description="Pro residues" evidence="1">
    <location>
        <begin position="240"/>
        <end position="388"/>
    </location>
</feature>
<feature type="region of interest" description="Disordered" evidence="1">
    <location>
        <begin position="36"/>
        <end position="56"/>
    </location>
</feature>
<keyword evidence="2" id="KW-0732">Signal</keyword>
<gene>
    <name evidence="3" type="ORF">DTER00134_LOCUS17895</name>
</gene>
<dbReference type="PRINTS" id="PR01217">
    <property type="entry name" value="PRICHEXTENSN"/>
</dbReference>
<feature type="region of interest" description="Disordered" evidence="1">
    <location>
        <begin position="118"/>
        <end position="215"/>
    </location>
</feature>
<organism evidence="3">
    <name type="scientific">Dunaliella tertiolecta</name>
    <name type="common">Green alga</name>
    <dbReference type="NCBI Taxonomy" id="3047"/>
    <lineage>
        <taxon>Eukaryota</taxon>
        <taxon>Viridiplantae</taxon>
        <taxon>Chlorophyta</taxon>
        <taxon>core chlorophytes</taxon>
        <taxon>Chlorophyceae</taxon>
        <taxon>CS clade</taxon>
        <taxon>Chlamydomonadales</taxon>
        <taxon>Dunaliellaceae</taxon>
        <taxon>Dunaliella</taxon>
    </lineage>
</organism>
<sequence>MGLRRTGRLWCFALIFILFISCGNSEWYRWKASEEPAEPCKHGKGGQGQESTEARADGGVVPYTVYKFWEELFSGDRPHSDVSQQQDSQRPANDDKHQSDLRTSCVLSGRSFASYVQGTGRAQDTVTQGRPAQTSDVPKAGAAQHPVEQVGEAGQASPIGEATFTVDDGHQGLPLGSSQQHPFNPEGGDLTRANKLLGGEGGVRNTNPSTTDGGQMRQLQQDALGTNPIRVRLLSTDASAPPPPYPLPSTVPTPLAPSPPHYLGSPPYPLNPASPLPPNPPSPSPLPPPPLPNSPPPNPLPPSPQPPPSPAPPYPPPPSLQPPSPPTPPSPPPPSPLPPPPSPTPPPPSPFPPSPQPPLSPAPPFPPPPAPKSPPPPVPPSPPPPSPLPCLLLHPPHLLQVHSHRHLSHP</sequence>
<feature type="compositionally biased region" description="Polar residues" evidence="1">
    <location>
        <begin position="118"/>
        <end position="136"/>
    </location>
</feature>
<feature type="compositionally biased region" description="Polar residues" evidence="1">
    <location>
        <begin position="204"/>
        <end position="215"/>
    </location>
</feature>
<dbReference type="EMBL" id="HBIP01029608">
    <property type="protein sequence ID" value="CAE0502822.1"/>
    <property type="molecule type" value="Transcribed_RNA"/>
</dbReference>
<dbReference type="PROSITE" id="PS51257">
    <property type="entry name" value="PROKAR_LIPOPROTEIN"/>
    <property type="match status" value="1"/>
</dbReference>